<dbReference type="Proteomes" id="UP000094243">
    <property type="component" value="Unassembled WGS sequence"/>
</dbReference>
<accession>A0A1E3S131</accession>
<gene>
    <name evidence="1" type="ORF">BHQ17_03800</name>
</gene>
<keyword evidence="2" id="KW-1185">Reference proteome</keyword>
<dbReference type="GO" id="GO:0016491">
    <property type="term" value="F:oxidoreductase activity"/>
    <property type="evidence" value="ECO:0007669"/>
    <property type="project" value="InterPro"/>
</dbReference>
<dbReference type="InterPro" id="IPR050627">
    <property type="entry name" value="Nitroreductase/BluB"/>
</dbReference>
<dbReference type="PANTHER" id="PTHR23026:SF123">
    <property type="entry name" value="NAD(P)H NITROREDUCTASE RV3131-RELATED"/>
    <property type="match status" value="1"/>
</dbReference>
<evidence type="ECO:0000313" key="2">
    <source>
        <dbReference type="Proteomes" id="UP000094243"/>
    </source>
</evidence>
<dbReference type="PANTHER" id="PTHR23026">
    <property type="entry name" value="NADPH NITROREDUCTASE"/>
    <property type="match status" value="1"/>
</dbReference>
<organism evidence="1 2">
    <name type="scientific">Mycolicibacterium holsaticum</name>
    <dbReference type="NCBI Taxonomy" id="152142"/>
    <lineage>
        <taxon>Bacteria</taxon>
        <taxon>Bacillati</taxon>
        <taxon>Actinomycetota</taxon>
        <taxon>Actinomycetes</taxon>
        <taxon>Mycobacteriales</taxon>
        <taxon>Mycobacteriaceae</taxon>
        <taxon>Mycolicibacterium</taxon>
    </lineage>
</organism>
<name>A0A1E3S131_9MYCO</name>
<reference evidence="2" key="1">
    <citation type="submission" date="2016-09" db="EMBL/GenBank/DDBJ databases">
        <authorList>
            <person name="Greninger A.L."/>
            <person name="Jerome K.R."/>
            <person name="Mcnair B."/>
            <person name="Wallis C."/>
            <person name="Fang F."/>
        </authorList>
    </citation>
    <scope>NUCLEOTIDE SEQUENCE [LARGE SCALE GENOMIC DNA]</scope>
    <source>
        <strain evidence="2">M7</strain>
    </source>
</reference>
<dbReference type="NCBIfam" id="NF047509">
    <property type="entry name" value="Rv3131_FMN_oxido"/>
    <property type="match status" value="1"/>
</dbReference>
<dbReference type="OrthoDB" id="8156917at2"/>
<dbReference type="Gene3D" id="3.40.109.10">
    <property type="entry name" value="NADH Oxidase"/>
    <property type="match status" value="2"/>
</dbReference>
<dbReference type="InterPro" id="IPR000415">
    <property type="entry name" value="Nitroreductase-like"/>
</dbReference>
<protein>
    <submittedName>
        <fullName evidence="1">NAD(P)H nitroreductase</fullName>
    </submittedName>
</protein>
<dbReference type="EMBL" id="MIGZ01000013">
    <property type="protein sequence ID" value="ODQ95761.1"/>
    <property type="molecule type" value="Genomic_DNA"/>
</dbReference>
<dbReference type="SUPFAM" id="SSF55469">
    <property type="entry name" value="FMN-dependent nitroreductase-like"/>
    <property type="match status" value="2"/>
</dbReference>
<sequence>MTHPAVDPAAIANAVRLACRAPSLHNSQPWRWVVGDNDLALFADASRNVRSTDESGRETLLGCGVVLDHLRVAMAAAGWVATVTRFPDPKNHLHLATIDFRPMDFVTEGHRRRANAILLRRTDRLPFAAPPDWESLEPHLRTVVDSEAVRLDVIDDDLRPQLAAASRLTEDLRQHDTSYHTELNWWTTGFEATEGIPHSSLTSASERDRVDVARLFPVTHHRDRREGVGRDRSKILVLSTYDEARESVLRCGERLSAVLLEATMAGMATCTLTHITEHPESGQVLSELIGQDATPQALVRIGLAPSIEDVPPPTPRRPLDEVLEFRQRNDN</sequence>
<comment type="caution">
    <text evidence="1">The sequence shown here is derived from an EMBL/GenBank/DDBJ whole genome shotgun (WGS) entry which is preliminary data.</text>
</comment>
<evidence type="ECO:0000313" key="1">
    <source>
        <dbReference type="EMBL" id="ODQ95761.1"/>
    </source>
</evidence>
<proteinExistence type="predicted"/>
<dbReference type="AlphaFoldDB" id="A0A1E3S131"/>
<dbReference type="RefSeq" id="WP_069403939.1">
    <property type="nucleotide sequence ID" value="NZ_MIGZ01000013.1"/>
</dbReference>